<evidence type="ECO:0000313" key="2">
    <source>
        <dbReference type="EMBL" id="VEU64717.1"/>
    </source>
</evidence>
<dbReference type="PROSITE" id="PS51257">
    <property type="entry name" value="PROKAR_LIPOPROTEIN"/>
    <property type="match status" value="1"/>
</dbReference>
<proteinExistence type="predicted"/>
<evidence type="ECO:0000313" key="3">
    <source>
        <dbReference type="Proteomes" id="UP000289506"/>
    </source>
</evidence>
<organism evidence="2 3">
    <name type="scientific">Mycoplasmopsis cynos</name>
    <dbReference type="NCBI Taxonomy" id="171284"/>
    <lineage>
        <taxon>Bacteria</taxon>
        <taxon>Bacillati</taxon>
        <taxon>Mycoplasmatota</taxon>
        <taxon>Mycoplasmoidales</taxon>
        <taxon>Metamycoplasmataceae</taxon>
        <taxon>Mycoplasmopsis</taxon>
    </lineage>
</organism>
<keyword evidence="2" id="KW-0614">Plasmid</keyword>
<name>A0A449AI97_9BACT</name>
<feature type="signal peptide" evidence="1">
    <location>
        <begin position="1"/>
        <end position="20"/>
    </location>
</feature>
<feature type="chain" id="PRO_5019159332" description="Lipoprotein" evidence="1">
    <location>
        <begin position="21"/>
        <end position="320"/>
    </location>
</feature>
<dbReference type="EMBL" id="LR214986">
    <property type="protein sequence ID" value="VEU64717.1"/>
    <property type="molecule type" value="Genomic_DNA"/>
</dbReference>
<dbReference type="NCBIfam" id="TIGR04313">
    <property type="entry name" value="aro_clust_Mycop"/>
    <property type="match status" value="1"/>
</dbReference>
<reference evidence="2 3" key="1">
    <citation type="submission" date="2019-01" db="EMBL/GenBank/DDBJ databases">
        <authorList>
            <consortium name="Pathogen Informatics"/>
        </authorList>
    </citation>
    <scope>NUCLEOTIDE SEQUENCE [LARGE SCALE GENOMIC DNA]</scope>
    <source>
        <strain evidence="2 3">NCTC10142</strain>
        <plasmid evidence="3">13</plasmid>
    </source>
</reference>
<dbReference type="InterPro" id="IPR027593">
    <property type="entry name" value="Aro_clust"/>
</dbReference>
<gene>
    <name evidence="2" type="ORF">NCTC10142_00475</name>
</gene>
<dbReference type="RefSeq" id="WP_129720602.1">
    <property type="nucleotide sequence ID" value="NZ_CP140753.1"/>
</dbReference>
<dbReference type="AlphaFoldDB" id="A0A449AI97"/>
<sequence length="320" mass="37887">MKKIFQKMLTLGIISSIVIASSCAPIKKANTNYDKTQYLKSIVSNEKIQNDEKWDLFLSRPYIQAILKASFDSEDKKNKYIQSQKEISSDYLKELKTWVRYANNIDATFDKGEGKRENKRTNIVTSIGSRFLDDLYNKNWLFFLYNLDKFIFIQFPNVTTDLNERNDYVDQVEVNKKVYNNFYNPESNEIIDYVIQKYDYKKADDSDSKYIYENRIFLLTKDGRIFHFDINGIETKSDDKIINNELSKINPPRLHSWVYSYPKLIASKDKLSEFDLKKYVEIISEWEDETYKKATAGKKAIFSDYYGKIELRYTLINVKD</sequence>
<dbReference type="Proteomes" id="UP000289506">
    <property type="component" value="Plasmid 13"/>
</dbReference>
<evidence type="ECO:0000256" key="1">
    <source>
        <dbReference type="SAM" id="SignalP"/>
    </source>
</evidence>
<accession>A0A449AI97</accession>
<geneLocation type="plasmid" evidence="2 3">
    <name>13</name>
</geneLocation>
<evidence type="ECO:0008006" key="4">
    <source>
        <dbReference type="Google" id="ProtNLM"/>
    </source>
</evidence>
<protein>
    <recommendedName>
        <fullName evidence="4">Lipoprotein</fullName>
    </recommendedName>
</protein>
<keyword evidence="1" id="KW-0732">Signal</keyword>